<feature type="region of interest" description="Disordered" evidence="2">
    <location>
        <begin position="215"/>
        <end position="286"/>
    </location>
</feature>
<dbReference type="Gene3D" id="4.10.240.10">
    <property type="entry name" value="Zn(2)-C6 fungal-type DNA-binding domain"/>
    <property type="match status" value="1"/>
</dbReference>
<dbReference type="RefSeq" id="XP_062690234.1">
    <property type="nucleotide sequence ID" value="XM_062835347.1"/>
</dbReference>
<dbReference type="PANTHER" id="PTHR47655:SF2">
    <property type="entry name" value="QUINIC ACID UTILIZATION ACTIVATOR"/>
    <property type="match status" value="1"/>
</dbReference>
<dbReference type="PANTHER" id="PTHR47655">
    <property type="entry name" value="QUINIC ACID UTILIZATION ACTIVATOR"/>
    <property type="match status" value="1"/>
</dbReference>
<feature type="compositionally biased region" description="Low complexity" evidence="2">
    <location>
        <begin position="24"/>
        <end position="36"/>
    </location>
</feature>
<feature type="region of interest" description="Disordered" evidence="2">
    <location>
        <begin position="1"/>
        <end position="87"/>
    </location>
</feature>
<feature type="region of interest" description="Disordered" evidence="2">
    <location>
        <begin position="309"/>
        <end position="383"/>
    </location>
</feature>
<evidence type="ECO:0000256" key="1">
    <source>
        <dbReference type="ARBA" id="ARBA00023242"/>
    </source>
</evidence>
<dbReference type="Pfam" id="PF00172">
    <property type="entry name" value="Zn_clus"/>
    <property type="match status" value="1"/>
</dbReference>
<dbReference type="GO" id="GO:0000981">
    <property type="term" value="F:DNA-binding transcription factor activity, RNA polymerase II-specific"/>
    <property type="evidence" value="ECO:0007669"/>
    <property type="project" value="InterPro"/>
</dbReference>
<keyword evidence="5" id="KW-1185">Reference proteome</keyword>
<dbReference type="EMBL" id="JAULSX010000007">
    <property type="protein sequence ID" value="KAK3488107.1"/>
    <property type="molecule type" value="Genomic_DNA"/>
</dbReference>
<dbReference type="InterPro" id="IPR052783">
    <property type="entry name" value="Metabolic/Drug-Res_Regulator"/>
</dbReference>
<feature type="compositionally biased region" description="Low complexity" evidence="2">
    <location>
        <begin position="319"/>
        <end position="332"/>
    </location>
</feature>
<dbReference type="SUPFAM" id="SSF57701">
    <property type="entry name" value="Zn2/Cys6 DNA-binding domain"/>
    <property type="match status" value="1"/>
</dbReference>
<evidence type="ECO:0000259" key="3">
    <source>
        <dbReference type="PROSITE" id="PS50048"/>
    </source>
</evidence>
<comment type="caution">
    <text evidence="4">The sequence shown here is derived from an EMBL/GenBank/DDBJ whole genome shotgun (WGS) entry which is preliminary data.</text>
</comment>
<evidence type="ECO:0000256" key="2">
    <source>
        <dbReference type="SAM" id="MobiDB-lite"/>
    </source>
</evidence>
<name>A0AAJ0I2V7_9PEZI</name>
<evidence type="ECO:0000313" key="4">
    <source>
        <dbReference type="EMBL" id="KAK3488107.1"/>
    </source>
</evidence>
<gene>
    <name evidence="4" type="ORF">B0T23DRAFT_323297</name>
</gene>
<keyword evidence="1" id="KW-0539">Nucleus</keyword>
<reference evidence="4 5" key="1">
    <citation type="journal article" date="2023" name="Mol. Phylogenet. Evol.">
        <title>Genome-scale phylogeny and comparative genomics of the fungal order Sordariales.</title>
        <authorList>
            <person name="Hensen N."/>
            <person name="Bonometti L."/>
            <person name="Westerberg I."/>
            <person name="Brannstrom I.O."/>
            <person name="Guillou S."/>
            <person name="Cros-Aarteil S."/>
            <person name="Calhoun S."/>
            <person name="Haridas S."/>
            <person name="Kuo A."/>
            <person name="Mondo S."/>
            <person name="Pangilinan J."/>
            <person name="Riley R."/>
            <person name="LaButti K."/>
            <person name="Andreopoulos B."/>
            <person name="Lipzen A."/>
            <person name="Chen C."/>
            <person name="Yan M."/>
            <person name="Daum C."/>
            <person name="Ng V."/>
            <person name="Clum A."/>
            <person name="Steindorff A."/>
            <person name="Ohm R.A."/>
            <person name="Martin F."/>
            <person name="Silar P."/>
            <person name="Natvig D.O."/>
            <person name="Lalanne C."/>
            <person name="Gautier V."/>
            <person name="Ament-Velasquez S.L."/>
            <person name="Kruys A."/>
            <person name="Hutchinson M.I."/>
            <person name="Powell A.J."/>
            <person name="Barry K."/>
            <person name="Miller A.N."/>
            <person name="Grigoriev I.V."/>
            <person name="Debuchy R."/>
            <person name="Gladieux P."/>
            <person name="Hiltunen Thoren M."/>
            <person name="Johannesson H."/>
        </authorList>
    </citation>
    <scope>NUCLEOTIDE SEQUENCE [LARGE SCALE GENOMIC DNA]</scope>
    <source>
        <strain evidence="4 5">FGSC 10403</strain>
    </source>
</reference>
<dbReference type="InterPro" id="IPR001138">
    <property type="entry name" value="Zn2Cys6_DnaBD"/>
</dbReference>
<dbReference type="SMART" id="SM00066">
    <property type="entry name" value="GAL4"/>
    <property type="match status" value="1"/>
</dbReference>
<feature type="compositionally biased region" description="Low complexity" evidence="2">
    <location>
        <begin position="367"/>
        <end position="383"/>
    </location>
</feature>
<organism evidence="4 5">
    <name type="scientific">Neurospora hispaniola</name>
    <dbReference type="NCBI Taxonomy" id="588809"/>
    <lineage>
        <taxon>Eukaryota</taxon>
        <taxon>Fungi</taxon>
        <taxon>Dikarya</taxon>
        <taxon>Ascomycota</taxon>
        <taxon>Pezizomycotina</taxon>
        <taxon>Sordariomycetes</taxon>
        <taxon>Sordariomycetidae</taxon>
        <taxon>Sordariales</taxon>
        <taxon>Sordariaceae</taxon>
        <taxon>Neurospora</taxon>
    </lineage>
</organism>
<dbReference type="AlphaFoldDB" id="A0AAJ0I2V7"/>
<feature type="compositionally biased region" description="Basic and acidic residues" evidence="2">
    <location>
        <begin position="269"/>
        <end position="280"/>
    </location>
</feature>
<feature type="compositionally biased region" description="Low complexity" evidence="2">
    <location>
        <begin position="465"/>
        <end position="478"/>
    </location>
</feature>
<proteinExistence type="predicted"/>
<accession>A0AAJ0I2V7</accession>
<dbReference type="GO" id="GO:0008270">
    <property type="term" value="F:zinc ion binding"/>
    <property type="evidence" value="ECO:0007669"/>
    <property type="project" value="InterPro"/>
</dbReference>
<dbReference type="GO" id="GO:0045944">
    <property type="term" value="P:positive regulation of transcription by RNA polymerase II"/>
    <property type="evidence" value="ECO:0007669"/>
    <property type="project" value="TreeGrafter"/>
</dbReference>
<dbReference type="GeneID" id="87872969"/>
<evidence type="ECO:0000313" key="5">
    <source>
        <dbReference type="Proteomes" id="UP001285908"/>
    </source>
</evidence>
<feature type="domain" description="Zn(2)-C6 fungal-type" evidence="3">
    <location>
        <begin position="94"/>
        <end position="124"/>
    </location>
</feature>
<feature type="compositionally biased region" description="Low complexity" evidence="2">
    <location>
        <begin position="341"/>
        <end position="359"/>
    </location>
</feature>
<sequence>MEDFGAAEEQAQQPNNAHDETRQSRTTTPSARTSAHPSPPHQQQPQTGPLVTTPASAPVSGPSTLTPGPPPSDTGADAGSEPVNPRKRKKASRACDFCHVNHQPCDNGQPKCSVCTKHNKPCLYLRPTKRRGPQKGYRTALNTYKESAAAWGAVLGAIPGLDALIEGHLRAAGTQGKQIIASIKDANAQEGLIARWQGSGVFRAFFGAVRPGTAGGVAGGGEDGGREGSSALTQDGEQEDEEMGGLGVGSPSVAAQGVLGGQAPPAKRFARETEQRRQVARDLAQLQQQQQQQQQLQLQQRQSVAAEAGLGGAGEGGRRASISPTKSPAPSVSVPPPPILQPATTATTTTMTTTTTTTTPPAPRPVPVTSTSTGIPTLNTLNTITTTTAPPKFTINDSTLSDIVAKDAAQSSSRESQTLRPLGFAPDETIADFYSMGANPDPIMSAMSISHHHHQYHHPLGGPNGSSSSSSSKNFNGNFNGGGSGSGGGNGVINGNGNGNDYDGTYHGGIGGSGGGSGAAAGDADDDFLLFDSEQRAYYELLMGRSFG</sequence>
<dbReference type="PROSITE" id="PS00463">
    <property type="entry name" value="ZN2_CY6_FUNGAL_1"/>
    <property type="match status" value="1"/>
</dbReference>
<feature type="region of interest" description="Disordered" evidence="2">
    <location>
        <begin position="451"/>
        <end position="483"/>
    </location>
</feature>
<dbReference type="Proteomes" id="UP001285908">
    <property type="component" value="Unassembled WGS sequence"/>
</dbReference>
<dbReference type="CDD" id="cd00067">
    <property type="entry name" value="GAL4"/>
    <property type="match status" value="1"/>
</dbReference>
<dbReference type="PROSITE" id="PS50048">
    <property type="entry name" value="ZN2_CY6_FUNGAL_2"/>
    <property type="match status" value="1"/>
</dbReference>
<dbReference type="InterPro" id="IPR036864">
    <property type="entry name" value="Zn2-C6_fun-type_DNA-bd_sf"/>
</dbReference>
<protein>
    <recommendedName>
        <fullName evidence="3">Zn(2)-C6 fungal-type domain-containing protein</fullName>
    </recommendedName>
</protein>